<dbReference type="RefSeq" id="XP_012870459.1">
    <property type="nucleotide sequence ID" value="XM_013015005.1"/>
</dbReference>
<dbReference type="FunFam" id="2.30.39.10:FF:000002">
    <property type="entry name" value="Serpin family D member 1"/>
    <property type="match status" value="1"/>
</dbReference>
<comment type="similarity">
    <text evidence="1 2">Belongs to the serpin family.</text>
</comment>
<accession>A0A1S3F2X3</accession>
<gene>
    <name evidence="6" type="primary">Serpina12</name>
</gene>
<dbReference type="GO" id="GO:0051055">
    <property type="term" value="P:negative regulation of lipid biosynthetic process"/>
    <property type="evidence" value="ECO:0007669"/>
    <property type="project" value="Ensembl"/>
</dbReference>
<keyword evidence="3" id="KW-0732">Signal</keyword>
<dbReference type="GO" id="GO:0008610">
    <property type="term" value="P:lipid biosynthetic process"/>
    <property type="evidence" value="ECO:0007669"/>
    <property type="project" value="Ensembl"/>
</dbReference>
<dbReference type="GO" id="GO:0090207">
    <property type="term" value="P:regulation of triglyceride metabolic process"/>
    <property type="evidence" value="ECO:0007669"/>
    <property type="project" value="Ensembl"/>
</dbReference>
<evidence type="ECO:0000313" key="5">
    <source>
        <dbReference type="Proteomes" id="UP000081671"/>
    </source>
</evidence>
<reference evidence="6" key="1">
    <citation type="submission" date="2025-08" db="UniProtKB">
        <authorList>
            <consortium name="RefSeq"/>
        </authorList>
    </citation>
    <scope>IDENTIFICATION</scope>
    <source>
        <tissue evidence="6">Kidney</tissue>
    </source>
</reference>
<dbReference type="Gene3D" id="3.30.497.10">
    <property type="entry name" value="Antithrombin, subunit I, domain 2"/>
    <property type="match status" value="1"/>
</dbReference>
<dbReference type="Proteomes" id="UP000081671">
    <property type="component" value="Unplaced"/>
</dbReference>
<dbReference type="InterPro" id="IPR042178">
    <property type="entry name" value="Serpin_sf_1"/>
</dbReference>
<keyword evidence="5" id="KW-1185">Reference proteome</keyword>
<name>A0A1S3F2X3_DIPOR</name>
<dbReference type="Pfam" id="PF00079">
    <property type="entry name" value="Serpin"/>
    <property type="match status" value="1"/>
</dbReference>
<dbReference type="GO" id="GO:0043491">
    <property type="term" value="P:phosphatidylinositol 3-kinase/protein kinase B signal transduction"/>
    <property type="evidence" value="ECO:0007669"/>
    <property type="project" value="Ensembl"/>
</dbReference>
<dbReference type="GO" id="GO:0005886">
    <property type="term" value="C:plasma membrane"/>
    <property type="evidence" value="ECO:0007669"/>
    <property type="project" value="Ensembl"/>
</dbReference>
<feature type="chain" id="PRO_5010346165" evidence="3">
    <location>
        <begin position="18"/>
        <end position="414"/>
    </location>
</feature>
<proteinExistence type="inferred from homology"/>
<dbReference type="OrthoDB" id="671595at2759"/>
<dbReference type="GeneID" id="105984726"/>
<dbReference type="KEGG" id="dord:105984726"/>
<sequence>MKLMLGLGLFLAGLLTAQNLQQPDLSPRSYEAQGQDGESKAKRNAQQLAWRNMQFGFKLLKKLAFRNPRQNIFFSPLSISTAFSMLSLGAQDSTLAEIKQGLSFRGMADRDLHEGFHYLLKRLNQEKQDVKMDLGNALFIDRRLKPQRNFLRAAKSMYNAEMLSTSFQNLKETQRQINGYISQKTHGKIHNLVRSIDPGTVMILTNYIFFQARWKYEFDPKKTKEENFFVDERKTVKVPMMFRSGLYDIAYDDQLGCTILEMPYYGNITVAFILPDKGKMQSLEEGLKVDIFSKWKSLLAKRVVDVFVPKLHITGTYNLKKTLSQLGISKVFEEHGDLSRISPYRSLKVGEAVHKAELKMDEKGTEGAAGSGAQTLPMETPEKLKLDRPYMLLLYEKITPSMIFLAKIVDPRGQ</sequence>
<dbReference type="GO" id="GO:0046628">
    <property type="term" value="P:positive regulation of insulin receptor signaling pathway"/>
    <property type="evidence" value="ECO:0007669"/>
    <property type="project" value="Ensembl"/>
</dbReference>
<organism evidence="5 6">
    <name type="scientific">Dipodomys ordii</name>
    <name type="common">Ord's kangaroo rat</name>
    <dbReference type="NCBI Taxonomy" id="10020"/>
    <lineage>
        <taxon>Eukaryota</taxon>
        <taxon>Metazoa</taxon>
        <taxon>Chordata</taxon>
        <taxon>Craniata</taxon>
        <taxon>Vertebrata</taxon>
        <taxon>Euteleostomi</taxon>
        <taxon>Mammalia</taxon>
        <taxon>Eutheria</taxon>
        <taxon>Euarchontoglires</taxon>
        <taxon>Glires</taxon>
        <taxon>Rodentia</taxon>
        <taxon>Castorimorpha</taxon>
        <taxon>Heteromyidae</taxon>
        <taxon>Dipodomyinae</taxon>
        <taxon>Dipodomys</taxon>
    </lineage>
</organism>
<dbReference type="GO" id="GO:0006094">
    <property type="term" value="P:gluconeogenesis"/>
    <property type="evidence" value="ECO:0007669"/>
    <property type="project" value="Ensembl"/>
</dbReference>
<dbReference type="STRING" id="10020.ENSDORP00000012490"/>
<dbReference type="SUPFAM" id="SSF56574">
    <property type="entry name" value="Serpins"/>
    <property type="match status" value="1"/>
</dbReference>
<dbReference type="InterPro" id="IPR023796">
    <property type="entry name" value="Serpin_dom"/>
</dbReference>
<dbReference type="FunCoup" id="A0A1S3F2X3">
    <property type="interactions" value="82"/>
</dbReference>
<evidence type="ECO:0000256" key="2">
    <source>
        <dbReference type="RuleBase" id="RU000411"/>
    </source>
</evidence>
<dbReference type="PANTHER" id="PTHR11461:SF157">
    <property type="entry name" value="SERPIN A12"/>
    <property type="match status" value="1"/>
</dbReference>
<dbReference type="InParanoid" id="A0A1S3F2X3"/>
<dbReference type="Gene3D" id="2.30.39.10">
    <property type="entry name" value="Alpha-1-antitrypsin, domain 1"/>
    <property type="match status" value="1"/>
</dbReference>
<feature type="domain" description="Serpin" evidence="4">
    <location>
        <begin position="57"/>
        <end position="411"/>
    </location>
</feature>
<dbReference type="GO" id="GO:0004867">
    <property type="term" value="F:serine-type endopeptidase inhibitor activity"/>
    <property type="evidence" value="ECO:0007669"/>
    <property type="project" value="InterPro"/>
</dbReference>
<evidence type="ECO:0000256" key="1">
    <source>
        <dbReference type="ARBA" id="ARBA00009500"/>
    </source>
</evidence>
<dbReference type="FunFam" id="3.30.497.10:FF:000001">
    <property type="entry name" value="Serine protease inhibitor"/>
    <property type="match status" value="1"/>
</dbReference>
<protein>
    <submittedName>
        <fullName evidence="6">Serpin A12</fullName>
    </submittedName>
</protein>
<dbReference type="PANTHER" id="PTHR11461">
    <property type="entry name" value="SERINE PROTEASE INHIBITOR, SERPIN"/>
    <property type="match status" value="1"/>
</dbReference>
<dbReference type="SMART" id="SM00093">
    <property type="entry name" value="SERPIN"/>
    <property type="match status" value="1"/>
</dbReference>
<dbReference type="GO" id="GO:0090181">
    <property type="term" value="P:regulation of cholesterol metabolic process"/>
    <property type="evidence" value="ECO:0007669"/>
    <property type="project" value="Ensembl"/>
</dbReference>
<dbReference type="AlphaFoldDB" id="A0A1S3F2X3"/>
<dbReference type="PRINTS" id="PR00780">
    <property type="entry name" value="LEUSERPINII"/>
</dbReference>
<evidence type="ECO:0000313" key="6">
    <source>
        <dbReference type="RefSeq" id="XP_012870459.1"/>
    </source>
</evidence>
<dbReference type="OMA" id="MFRGGMY"/>
<feature type="signal peptide" evidence="3">
    <location>
        <begin position="1"/>
        <end position="17"/>
    </location>
</feature>
<dbReference type="InterPro" id="IPR042185">
    <property type="entry name" value="Serpin_sf_2"/>
</dbReference>
<dbReference type="GO" id="GO:0005615">
    <property type="term" value="C:extracellular space"/>
    <property type="evidence" value="ECO:0007669"/>
    <property type="project" value="Ensembl"/>
</dbReference>
<dbReference type="GO" id="GO:0045721">
    <property type="term" value="P:negative regulation of gluconeogenesis"/>
    <property type="evidence" value="ECO:0007669"/>
    <property type="project" value="Ensembl"/>
</dbReference>
<dbReference type="InterPro" id="IPR036186">
    <property type="entry name" value="Serpin_sf"/>
</dbReference>
<evidence type="ECO:0000259" key="4">
    <source>
        <dbReference type="SMART" id="SM00093"/>
    </source>
</evidence>
<dbReference type="CTD" id="145264"/>
<dbReference type="InterPro" id="IPR000215">
    <property type="entry name" value="Serpin_fam"/>
</dbReference>
<dbReference type="GO" id="GO:0051897">
    <property type="term" value="P:positive regulation of phosphatidylinositol 3-kinase/protein kinase B signal transduction"/>
    <property type="evidence" value="ECO:0007669"/>
    <property type="project" value="Ensembl"/>
</dbReference>
<evidence type="ECO:0000256" key="3">
    <source>
        <dbReference type="SAM" id="SignalP"/>
    </source>
</evidence>